<dbReference type="InterPro" id="IPR052163">
    <property type="entry name" value="DGC-Regulatory_Protein"/>
</dbReference>
<dbReference type="GO" id="GO:0007165">
    <property type="term" value="P:signal transduction"/>
    <property type="evidence" value="ECO:0007669"/>
    <property type="project" value="InterPro"/>
</dbReference>
<dbReference type="InterPro" id="IPR000160">
    <property type="entry name" value="GGDEF_dom"/>
</dbReference>
<dbReference type="PROSITE" id="PS50885">
    <property type="entry name" value="HAMP"/>
    <property type="match status" value="1"/>
</dbReference>
<feature type="domain" description="GGDEF" evidence="7">
    <location>
        <begin position="443"/>
        <end position="552"/>
    </location>
</feature>
<evidence type="ECO:0000256" key="1">
    <source>
        <dbReference type="ARBA" id="ARBA00004651"/>
    </source>
</evidence>
<proteinExistence type="predicted"/>
<keyword evidence="5" id="KW-0472">Membrane</keyword>
<comment type="caution">
    <text evidence="8">The sequence shown here is derived from an EMBL/GenBank/DDBJ whole genome shotgun (WGS) entry which is preliminary data.</text>
</comment>
<dbReference type="SMART" id="SM00304">
    <property type="entry name" value="HAMP"/>
    <property type="match status" value="1"/>
</dbReference>
<reference evidence="8 9" key="1">
    <citation type="journal article" date="2020" name="Biotechnol. Biofuels">
        <title>New insights from the biogas microbiome by comprehensive genome-resolved metagenomics of nearly 1600 species originating from multiple anaerobic digesters.</title>
        <authorList>
            <person name="Campanaro S."/>
            <person name="Treu L."/>
            <person name="Rodriguez-R L.M."/>
            <person name="Kovalovszki A."/>
            <person name="Ziels R.M."/>
            <person name="Maus I."/>
            <person name="Zhu X."/>
            <person name="Kougias P.G."/>
            <person name="Basile A."/>
            <person name="Luo G."/>
            <person name="Schluter A."/>
            <person name="Konstantinidis K.T."/>
            <person name="Angelidaki I."/>
        </authorList>
    </citation>
    <scope>NUCLEOTIDE SEQUENCE [LARGE SCALE GENOMIC DNA]</scope>
    <source>
        <strain evidence="8">AS06rmzACSIP_256</strain>
    </source>
</reference>
<dbReference type="EMBL" id="JAAYYV010000273">
    <property type="protein sequence ID" value="NLF54789.1"/>
    <property type="molecule type" value="Genomic_DNA"/>
</dbReference>
<dbReference type="AlphaFoldDB" id="A0A7X7LX34"/>
<dbReference type="PANTHER" id="PTHR46663:SF2">
    <property type="entry name" value="GGDEF DOMAIN-CONTAINING PROTEIN"/>
    <property type="match status" value="1"/>
</dbReference>
<dbReference type="NCBIfam" id="TIGR00254">
    <property type="entry name" value="GGDEF"/>
    <property type="match status" value="1"/>
</dbReference>
<evidence type="ECO:0000256" key="4">
    <source>
        <dbReference type="ARBA" id="ARBA00022989"/>
    </source>
</evidence>
<dbReference type="SUPFAM" id="SSF158472">
    <property type="entry name" value="HAMP domain-like"/>
    <property type="match status" value="1"/>
</dbReference>
<evidence type="ECO:0000259" key="7">
    <source>
        <dbReference type="PROSITE" id="PS50887"/>
    </source>
</evidence>
<dbReference type="InterPro" id="IPR033479">
    <property type="entry name" value="dCache_1"/>
</dbReference>
<evidence type="ECO:0000259" key="6">
    <source>
        <dbReference type="PROSITE" id="PS50885"/>
    </source>
</evidence>
<dbReference type="Pfam" id="PF02743">
    <property type="entry name" value="dCache_1"/>
    <property type="match status" value="1"/>
</dbReference>
<dbReference type="CDD" id="cd06225">
    <property type="entry name" value="HAMP"/>
    <property type="match status" value="1"/>
</dbReference>
<dbReference type="GO" id="GO:0005886">
    <property type="term" value="C:plasma membrane"/>
    <property type="evidence" value="ECO:0007669"/>
    <property type="project" value="UniProtKB-SubCell"/>
</dbReference>
<evidence type="ECO:0000256" key="3">
    <source>
        <dbReference type="ARBA" id="ARBA00022692"/>
    </source>
</evidence>
<dbReference type="Gene3D" id="3.30.70.270">
    <property type="match status" value="1"/>
</dbReference>
<dbReference type="PROSITE" id="PS50887">
    <property type="entry name" value="GGDEF"/>
    <property type="match status" value="1"/>
</dbReference>
<gene>
    <name evidence="8" type="ORF">GX576_10440</name>
</gene>
<dbReference type="SUPFAM" id="SSF55073">
    <property type="entry name" value="Nucleotide cyclase"/>
    <property type="match status" value="1"/>
</dbReference>
<dbReference type="Proteomes" id="UP000536534">
    <property type="component" value="Unassembled WGS sequence"/>
</dbReference>
<feature type="domain" description="HAMP" evidence="6">
    <location>
        <begin position="364"/>
        <end position="416"/>
    </location>
</feature>
<organism evidence="8 9">
    <name type="scientific">Thauera phenolivorans</name>
    <dbReference type="NCBI Taxonomy" id="1792543"/>
    <lineage>
        <taxon>Bacteria</taxon>
        <taxon>Pseudomonadati</taxon>
        <taxon>Pseudomonadota</taxon>
        <taxon>Betaproteobacteria</taxon>
        <taxon>Rhodocyclales</taxon>
        <taxon>Zoogloeaceae</taxon>
        <taxon>Thauera</taxon>
    </lineage>
</organism>
<evidence type="ECO:0000256" key="5">
    <source>
        <dbReference type="ARBA" id="ARBA00023136"/>
    </source>
</evidence>
<feature type="non-terminal residue" evidence="8">
    <location>
        <position position="552"/>
    </location>
</feature>
<dbReference type="Gene3D" id="3.30.450.20">
    <property type="entry name" value="PAS domain"/>
    <property type="match status" value="1"/>
</dbReference>
<dbReference type="InterPro" id="IPR029787">
    <property type="entry name" value="Nucleotide_cyclase"/>
</dbReference>
<name>A0A7X7LX34_9RHOO</name>
<dbReference type="Pfam" id="PF00990">
    <property type="entry name" value="GGDEF"/>
    <property type="match status" value="1"/>
</dbReference>
<dbReference type="PANTHER" id="PTHR46663">
    <property type="entry name" value="DIGUANYLATE CYCLASE DGCT-RELATED"/>
    <property type="match status" value="1"/>
</dbReference>
<dbReference type="Gene3D" id="6.10.340.10">
    <property type="match status" value="1"/>
</dbReference>
<sequence>MPFRLPLRFVLIVPYVVLVLALALAIGVLSYSAGSRAVNTVSDHLLRETASRITQAIDRHIVGSGAVLEAAFPAGMAAPVDIESEFHELRTRFWIATSLHTDPNNYVYYGNEAGQGLGLYRHSDAEAELRIKFRAEEKRAIHRFTSIDGPLRFHYREPRLFDPRSRVWYRDGRDAPDHTWTSVYIDFGTLQLVATRARRVLSANGAFEGVVATDVSLRALNDFLGRLNVSPNGLAFIIEPDGNLIASSASPNVVTLPDGSGARLNAAHSEHPLLRTAYHAIGRYLAANARPNLPLVVDFDAEDGAPVRAAFDRIRDAAGLDWITVVVMPESDYLSGVTGNVTRTVALASLAVLLAIGIGLRVLGWVSGDLHRLSEAARRVGEGELDAPVGIAREDEIGELARSFESMQARLRTDKLTGLANRDALLQQLRRRIARKGAERRSGRLGVLFIDLNGFKRINDVHGHAAGDEALREIASRLRDSVRAADLVARYAGDEFVILLDHVPDRAAVEHVRQQIDAVLREPLGSLGAGIGPTPCGGAIGSALYPDDGTDA</sequence>
<evidence type="ECO:0000256" key="2">
    <source>
        <dbReference type="ARBA" id="ARBA00022475"/>
    </source>
</evidence>
<dbReference type="InterPro" id="IPR003660">
    <property type="entry name" value="HAMP_dom"/>
</dbReference>
<keyword evidence="4" id="KW-1133">Transmembrane helix</keyword>
<keyword evidence="2" id="KW-1003">Cell membrane</keyword>
<comment type="subcellular location">
    <subcellularLocation>
        <location evidence="1">Cell membrane</location>
        <topology evidence="1">Multi-pass membrane protein</topology>
    </subcellularLocation>
</comment>
<keyword evidence="3" id="KW-0812">Transmembrane</keyword>
<evidence type="ECO:0000313" key="9">
    <source>
        <dbReference type="Proteomes" id="UP000536534"/>
    </source>
</evidence>
<protein>
    <submittedName>
        <fullName evidence="8">Diguanylate cyclase</fullName>
    </submittedName>
</protein>
<dbReference type="SMART" id="SM00267">
    <property type="entry name" value="GGDEF"/>
    <property type="match status" value="1"/>
</dbReference>
<accession>A0A7X7LX34</accession>
<dbReference type="CDD" id="cd01949">
    <property type="entry name" value="GGDEF"/>
    <property type="match status" value="1"/>
</dbReference>
<evidence type="ECO:0000313" key="8">
    <source>
        <dbReference type="EMBL" id="NLF54789.1"/>
    </source>
</evidence>
<dbReference type="InterPro" id="IPR043128">
    <property type="entry name" value="Rev_trsase/Diguanyl_cyclase"/>
</dbReference>